<dbReference type="EMBL" id="CP081869">
    <property type="protein sequence ID" value="QZN99452.1"/>
    <property type="molecule type" value="Genomic_DNA"/>
</dbReference>
<dbReference type="Proteomes" id="UP000825701">
    <property type="component" value="Chromosome"/>
</dbReference>
<accession>A0A9E6R752</accession>
<keyword evidence="1" id="KW-0812">Transmembrane</keyword>
<organism evidence="3 4">
    <name type="scientific">Chenggangzhangella methanolivorans</name>
    <dbReference type="NCBI Taxonomy" id="1437009"/>
    <lineage>
        <taxon>Bacteria</taxon>
        <taxon>Pseudomonadati</taxon>
        <taxon>Pseudomonadota</taxon>
        <taxon>Alphaproteobacteria</taxon>
        <taxon>Hyphomicrobiales</taxon>
        <taxon>Methylopilaceae</taxon>
        <taxon>Chenggangzhangella</taxon>
    </lineage>
</organism>
<keyword evidence="4" id="KW-1185">Reference proteome</keyword>
<dbReference type="KEGG" id="cmet:K6K41_22405"/>
<gene>
    <name evidence="3" type="ORF">K6K41_22405</name>
</gene>
<dbReference type="RefSeq" id="WP_261402519.1">
    <property type="nucleotide sequence ID" value="NZ_CP081869.1"/>
</dbReference>
<feature type="transmembrane region" description="Helical" evidence="1">
    <location>
        <begin position="66"/>
        <end position="85"/>
    </location>
</feature>
<keyword evidence="1" id="KW-0472">Membrane</keyword>
<evidence type="ECO:0000256" key="2">
    <source>
        <dbReference type="SAM" id="SignalP"/>
    </source>
</evidence>
<evidence type="ECO:0000256" key="1">
    <source>
        <dbReference type="SAM" id="Phobius"/>
    </source>
</evidence>
<proteinExistence type="predicted"/>
<evidence type="ECO:0000313" key="3">
    <source>
        <dbReference type="EMBL" id="QZN99452.1"/>
    </source>
</evidence>
<feature type="signal peptide" evidence="2">
    <location>
        <begin position="1"/>
        <end position="29"/>
    </location>
</feature>
<sequence>MAPAPRRLSLPAAAAAAALSLALPTPAAAGPGDMQYVTIVDHSPQGFVRALRAGEDFVKGGRGRRFRIILAAAGVIVAIPSTSIAQLEYMKKRRPAGLEIIACKETIDALAKANKRRLPTLPGISVKPCKSLKNQMTLAGWQNAPGI</sequence>
<feature type="chain" id="PRO_5039437202" evidence="2">
    <location>
        <begin position="30"/>
        <end position="147"/>
    </location>
</feature>
<keyword evidence="1" id="KW-1133">Transmembrane helix</keyword>
<dbReference type="AlphaFoldDB" id="A0A9E6R752"/>
<name>A0A9E6R752_9HYPH</name>
<keyword evidence="2" id="KW-0732">Signal</keyword>
<protein>
    <submittedName>
        <fullName evidence="3">Uncharacterized protein</fullName>
    </submittedName>
</protein>
<reference evidence="3" key="1">
    <citation type="submission" date="2021-08" db="EMBL/GenBank/DDBJ databases">
        <authorList>
            <person name="Zhang H."/>
            <person name="Xu M."/>
            <person name="Yu Z."/>
            <person name="Yang L."/>
            <person name="Cai Y."/>
        </authorList>
    </citation>
    <scope>NUCLEOTIDE SEQUENCE</scope>
    <source>
        <strain evidence="3">CHL1</strain>
    </source>
</reference>
<evidence type="ECO:0000313" key="4">
    <source>
        <dbReference type="Proteomes" id="UP000825701"/>
    </source>
</evidence>